<feature type="transmembrane region" description="Helical" evidence="1">
    <location>
        <begin position="28"/>
        <end position="46"/>
    </location>
</feature>
<evidence type="ECO:0000313" key="2">
    <source>
        <dbReference type="EMBL" id="MCF6136690.1"/>
    </source>
</evidence>
<evidence type="ECO:0000256" key="1">
    <source>
        <dbReference type="SAM" id="Phobius"/>
    </source>
</evidence>
<proteinExistence type="predicted"/>
<feature type="transmembrane region" description="Helical" evidence="1">
    <location>
        <begin position="7"/>
        <end position="22"/>
    </location>
</feature>
<keyword evidence="3" id="KW-1185">Reference proteome</keyword>
<keyword evidence="1" id="KW-1133">Transmembrane helix</keyword>
<dbReference type="Proteomes" id="UP001649381">
    <property type="component" value="Unassembled WGS sequence"/>
</dbReference>
<organism evidence="2 3">
    <name type="scientific">Pseudalkalibacillus berkeleyi</name>
    <dbReference type="NCBI Taxonomy" id="1069813"/>
    <lineage>
        <taxon>Bacteria</taxon>
        <taxon>Bacillati</taxon>
        <taxon>Bacillota</taxon>
        <taxon>Bacilli</taxon>
        <taxon>Bacillales</taxon>
        <taxon>Fictibacillaceae</taxon>
        <taxon>Pseudalkalibacillus</taxon>
    </lineage>
</organism>
<dbReference type="EMBL" id="JAKIJS010000001">
    <property type="protein sequence ID" value="MCF6136690.1"/>
    <property type="molecule type" value="Genomic_DNA"/>
</dbReference>
<protein>
    <recommendedName>
        <fullName evidence="4">Pore-forming protein</fullName>
    </recommendedName>
</protein>
<keyword evidence="1" id="KW-0812">Transmembrane</keyword>
<evidence type="ECO:0000313" key="3">
    <source>
        <dbReference type="Proteomes" id="UP001649381"/>
    </source>
</evidence>
<gene>
    <name evidence="2" type="ORF">L2716_03040</name>
</gene>
<dbReference type="RefSeq" id="WP_236331659.1">
    <property type="nucleotide sequence ID" value="NZ_JAKIJS010000001.1"/>
</dbReference>
<keyword evidence="1" id="KW-0472">Membrane</keyword>
<evidence type="ECO:0008006" key="4">
    <source>
        <dbReference type="Google" id="ProtNLM"/>
    </source>
</evidence>
<sequence length="139" mass="16474">MIYKSGLPLFFVMFIYPLLMVGTKVFNLSFWTSAGIIILFFTILKIQCHIFNDSLMYEVLLWKVPIYRKRVSPAQIIEIVFKRTGWARRSAVVRVSKGLNIRLVEFEPAHICTDLESFAIQHKIRMEKTKDYQLLEKYY</sequence>
<comment type="caution">
    <text evidence="2">The sequence shown here is derived from an EMBL/GenBank/DDBJ whole genome shotgun (WGS) entry which is preliminary data.</text>
</comment>
<accession>A0ABS9GZ68</accession>
<reference evidence="2 3" key="1">
    <citation type="submission" date="2022-01" db="EMBL/GenBank/DDBJ databases">
        <title>Alkalihalobacillus sp. EGI L200015, a novel bacterium isolated from a salt lake sediment.</title>
        <authorList>
            <person name="Gao L."/>
            <person name="Fang B.-Z."/>
            <person name="Li W.-J."/>
        </authorList>
    </citation>
    <scope>NUCLEOTIDE SEQUENCE [LARGE SCALE GENOMIC DNA]</scope>
    <source>
        <strain evidence="2 3">KCTC 12718</strain>
    </source>
</reference>
<name>A0ABS9GZ68_9BACL</name>